<dbReference type="RefSeq" id="WP_144563539.1">
    <property type="nucleotide sequence ID" value="NZ_VIVN01000003.1"/>
</dbReference>
<sequence>MKKFIATLAFVSTMALGTSVFAAGVADCAHMDKGKCAAMCAKEMNRGISDCATSQDCPIENGCQ</sequence>
<keyword evidence="3" id="KW-1185">Reference proteome</keyword>
<dbReference type="AlphaFoldDB" id="A0A561DNV7"/>
<protein>
    <submittedName>
        <fullName evidence="2">Uncharacterized protein</fullName>
    </submittedName>
</protein>
<reference evidence="2 3" key="1">
    <citation type="submission" date="2019-06" db="EMBL/GenBank/DDBJ databases">
        <title>Sorghum-associated microbial communities from plants grown in Nebraska, USA.</title>
        <authorList>
            <person name="Schachtman D."/>
        </authorList>
    </citation>
    <scope>NUCLEOTIDE SEQUENCE [LARGE SCALE GENOMIC DNA]</scope>
    <source>
        <strain evidence="2 3">2482</strain>
    </source>
</reference>
<dbReference type="EMBL" id="VIVN01000003">
    <property type="protein sequence ID" value="TWE05044.1"/>
    <property type="molecule type" value="Genomic_DNA"/>
</dbReference>
<feature type="chain" id="PRO_5022024699" evidence="1">
    <location>
        <begin position="23"/>
        <end position="64"/>
    </location>
</feature>
<evidence type="ECO:0000313" key="3">
    <source>
        <dbReference type="Proteomes" id="UP000319671"/>
    </source>
</evidence>
<name>A0A561DNV7_9BACI</name>
<keyword evidence="1" id="KW-0732">Signal</keyword>
<organism evidence="2 3">
    <name type="scientific">Neobacillus bataviensis</name>
    <dbReference type="NCBI Taxonomy" id="220685"/>
    <lineage>
        <taxon>Bacteria</taxon>
        <taxon>Bacillati</taxon>
        <taxon>Bacillota</taxon>
        <taxon>Bacilli</taxon>
        <taxon>Bacillales</taxon>
        <taxon>Bacillaceae</taxon>
        <taxon>Neobacillus</taxon>
    </lineage>
</organism>
<proteinExistence type="predicted"/>
<evidence type="ECO:0000313" key="2">
    <source>
        <dbReference type="EMBL" id="TWE05044.1"/>
    </source>
</evidence>
<comment type="caution">
    <text evidence="2">The sequence shown here is derived from an EMBL/GenBank/DDBJ whole genome shotgun (WGS) entry which is preliminary data.</text>
</comment>
<dbReference type="Proteomes" id="UP000319671">
    <property type="component" value="Unassembled WGS sequence"/>
</dbReference>
<gene>
    <name evidence="2" type="ORF">FB550_103219</name>
</gene>
<evidence type="ECO:0000256" key="1">
    <source>
        <dbReference type="SAM" id="SignalP"/>
    </source>
</evidence>
<accession>A0A561DNV7</accession>
<feature type="signal peptide" evidence="1">
    <location>
        <begin position="1"/>
        <end position="22"/>
    </location>
</feature>